<evidence type="ECO:0000313" key="3">
    <source>
        <dbReference type="Proteomes" id="UP000557872"/>
    </source>
</evidence>
<dbReference type="PANTHER" id="PTHR33383">
    <property type="entry name" value="MEMBRANE PROTEIN INSERTION EFFICIENCY FACTOR-RELATED"/>
    <property type="match status" value="1"/>
</dbReference>
<organism evidence="2 3">
    <name type="scientific">Oceaniferula marina</name>
    <dbReference type="NCBI Taxonomy" id="2748318"/>
    <lineage>
        <taxon>Bacteria</taxon>
        <taxon>Pseudomonadati</taxon>
        <taxon>Verrucomicrobiota</taxon>
        <taxon>Verrucomicrobiia</taxon>
        <taxon>Verrucomicrobiales</taxon>
        <taxon>Verrucomicrobiaceae</taxon>
        <taxon>Oceaniferula</taxon>
    </lineage>
</organism>
<accession>A0A851GBE7</accession>
<dbReference type="Pfam" id="PF01809">
    <property type="entry name" value="YidD"/>
    <property type="match status" value="1"/>
</dbReference>
<keyword evidence="1" id="KW-0472">Membrane</keyword>
<dbReference type="NCBIfam" id="TIGR00278">
    <property type="entry name" value="membrane protein insertion efficiency factor YidD"/>
    <property type="match status" value="1"/>
</dbReference>
<name>A0A851GBE7_9BACT</name>
<proteinExistence type="inferred from homology"/>
<dbReference type="AlphaFoldDB" id="A0A851GBE7"/>
<comment type="similarity">
    <text evidence="1">Belongs to the UPF0161 family.</text>
</comment>
<gene>
    <name evidence="2" type="primary">yidD</name>
    <name evidence="2" type="ORF">HW115_04890</name>
</gene>
<dbReference type="PANTHER" id="PTHR33383:SF1">
    <property type="entry name" value="MEMBRANE PROTEIN INSERTION EFFICIENCY FACTOR-RELATED"/>
    <property type="match status" value="1"/>
</dbReference>
<protein>
    <recommendedName>
        <fullName evidence="1">Putative membrane protein insertion efficiency factor</fullName>
    </recommendedName>
</protein>
<dbReference type="GO" id="GO:0005886">
    <property type="term" value="C:plasma membrane"/>
    <property type="evidence" value="ECO:0007669"/>
    <property type="project" value="UniProtKB-SubCell"/>
</dbReference>
<evidence type="ECO:0000313" key="2">
    <source>
        <dbReference type="EMBL" id="NWK54933.1"/>
    </source>
</evidence>
<comment type="function">
    <text evidence="1">Could be involved in insertion of integral membrane proteins into the membrane.</text>
</comment>
<evidence type="ECO:0000256" key="1">
    <source>
        <dbReference type="HAMAP-Rule" id="MF_00386"/>
    </source>
</evidence>
<dbReference type="HAMAP" id="MF_00386">
    <property type="entry name" value="UPF0161_YidD"/>
    <property type="match status" value="1"/>
</dbReference>
<dbReference type="InterPro" id="IPR002696">
    <property type="entry name" value="Membr_insert_effic_factor_YidD"/>
</dbReference>
<dbReference type="RefSeq" id="WP_178931480.1">
    <property type="nucleotide sequence ID" value="NZ_JACBAZ010000002.1"/>
</dbReference>
<comment type="subcellular location">
    <subcellularLocation>
        <location evidence="1">Cell membrane</location>
        <topology evidence="1">Peripheral membrane protein</topology>
        <orientation evidence="1">Cytoplasmic side</orientation>
    </subcellularLocation>
</comment>
<dbReference type="Proteomes" id="UP000557872">
    <property type="component" value="Unassembled WGS sequence"/>
</dbReference>
<keyword evidence="3" id="KW-1185">Reference proteome</keyword>
<reference evidence="2 3" key="1">
    <citation type="submission" date="2020-07" db="EMBL/GenBank/DDBJ databases">
        <title>Roseicoccus Jingziensis gen. nov., sp. nov., isolated from coastal seawater.</title>
        <authorList>
            <person name="Feng X."/>
        </authorList>
    </citation>
    <scope>NUCLEOTIDE SEQUENCE [LARGE SCALE GENOMIC DNA]</scope>
    <source>
        <strain evidence="2 3">N1E253</strain>
    </source>
</reference>
<comment type="caution">
    <text evidence="2">The sequence shown here is derived from an EMBL/GenBank/DDBJ whole genome shotgun (WGS) entry which is preliminary data.</text>
</comment>
<keyword evidence="1" id="KW-1003">Cell membrane</keyword>
<dbReference type="EMBL" id="JACBAZ010000002">
    <property type="protein sequence ID" value="NWK54933.1"/>
    <property type="molecule type" value="Genomic_DNA"/>
</dbReference>
<sequence>MKLLAKIISTLIFCGIRIYQKWLNPVLKAISGPNSGCRFHPTCSNYFLQAVEIHGPFRGSWLGICRICRCHPWGKCGEDPVPPKHKHHS</sequence>
<dbReference type="SMART" id="SM01234">
    <property type="entry name" value="Haemolytic"/>
    <property type="match status" value="1"/>
</dbReference>